<evidence type="ECO:0000313" key="4">
    <source>
        <dbReference type="Proteomes" id="UP000199608"/>
    </source>
</evidence>
<reference evidence="4" key="1">
    <citation type="submission" date="2016-10" db="EMBL/GenBank/DDBJ databases">
        <authorList>
            <person name="Varghese N."/>
            <person name="Submissions S."/>
        </authorList>
    </citation>
    <scope>NUCLEOTIDE SEQUENCE [LARGE SCALE GENOMIC DNA]</scope>
    <source>
        <strain evidence="4">DSM 3384</strain>
    </source>
</reference>
<feature type="transmembrane region" description="Helical" evidence="1">
    <location>
        <begin position="67"/>
        <end position="89"/>
    </location>
</feature>
<dbReference type="NCBIfam" id="TIGR02978">
    <property type="entry name" value="phageshock_pspC"/>
    <property type="match status" value="1"/>
</dbReference>
<keyword evidence="1" id="KW-1133">Transmembrane helix</keyword>
<dbReference type="Proteomes" id="UP000199608">
    <property type="component" value="Unassembled WGS sequence"/>
</dbReference>
<dbReference type="RefSeq" id="WP_092236963.1">
    <property type="nucleotide sequence ID" value="NZ_FNLL01000012.1"/>
</dbReference>
<keyword evidence="4" id="KW-1185">Reference proteome</keyword>
<dbReference type="EMBL" id="FNLL01000012">
    <property type="protein sequence ID" value="SDU54865.1"/>
    <property type="molecule type" value="Genomic_DNA"/>
</dbReference>
<evidence type="ECO:0000259" key="2">
    <source>
        <dbReference type="Pfam" id="PF04024"/>
    </source>
</evidence>
<organism evidence="3 4">
    <name type="scientific">Desulfobacula phenolica</name>
    <dbReference type="NCBI Taxonomy" id="90732"/>
    <lineage>
        <taxon>Bacteria</taxon>
        <taxon>Pseudomonadati</taxon>
        <taxon>Thermodesulfobacteriota</taxon>
        <taxon>Desulfobacteria</taxon>
        <taxon>Desulfobacterales</taxon>
        <taxon>Desulfobacteraceae</taxon>
        <taxon>Desulfobacula</taxon>
    </lineage>
</organism>
<gene>
    <name evidence="3" type="ORF">SAMN04487931_11210</name>
</gene>
<protein>
    <submittedName>
        <fullName evidence="3">Phage shock protein C (PspC) family protein</fullName>
    </submittedName>
</protein>
<name>A0A1H2JFG6_9BACT</name>
<dbReference type="InterPro" id="IPR014320">
    <property type="entry name" value="Phageshock_PspC"/>
</dbReference>
<feature type="domain" description="Phage shock protein PspC N-terminal" evidence="2">
    <location>
        <begin position="36"/>
        <end position="90"/>
    </location>
</feature>
<proteinExistence type="predicted"/>
<evidence type="ECO:0000313" key="3">
    <source>
        <dbReference type="EMBL" id="SDU54865.1"/>
    </source>
</evidence>
<keyword evidence="1" id="KW-0472">Membrane</keyword>
<accession>A0A1H2JFG6</accession>
<dbReference type="InterPro" id="IPR007168">
    <property type="entry name" value="Phageshock_PspC_N"/>
</dbReference>
<dbReference type="AlphaFoldDB" id="A0A1H2JFG6"/>
<keyword evidence="1" id="KW-0812">Transmembrane</keyword>
<dbReference type="Pfam" id="PF04024">
    <property type="entry name" value="PspC"/>
    <property type="match status" value="1"/>
</dbReference>
<sequence>MKRHYGRRHNFQFKKSRRQYNTIKNRFERLISSRVIYRSRQGIFMGVCQGLADYFSFNVFWLRIIVLVLFLFTGFWPVGVMYIIAGLLLKVEPVSPLHNEKDREFYDNYANSRQSAIQRIKRKFDNIERRIQRMEHTVTSKEFDWK</sequence>
<evidence type="ECO:0000256" key="1">
    <source>
        <dbReference type="SAM" id="Phobius"/>
    </source>
</evidence>